<sequence>MPSVEEPLPGHWSFGVWPQLLPDLAERIVGCLDRNDIAATFRRVDKATAEHFSGPQHTTIHLSQPVPPHAFAVHWLAPGATRGLNLERRARLVELTAASGALSNLKVAVRAAGILPTSPPSDFEPRFRAFNRAFEAAARAGQLATCQWLWDSKCLTDDGNVLKGAVVAAAHEGHRHVCEWLLGLGDPLANIWKAIEAAAGGGHAGLMEWLLQREADLQAAMGAQGRQGPPTAAQFWGGGGAAGGCDLPTLQRFWWAYGSPDRTTKCALLAAAASSPTPDWATKVEWLEAQGCPRTPKAAGKVIAMPNDAEALARLSWLLDRGYPIDEYTLLLAVRGGGTAAVLQYLLAVVPVGGFYAAHSTVAAAGDGHLEALKALCAAGWPTDVAQRAFQAALGGHVHVLAWLLEVDGAEAVGLNSHLFKAAAYSGCVELLAWLREHGCPWDCSAFSGVAGSGCEAALEWLVEQGCPMEDTGEPYVMACRNGDLAMARCLRRLGVPWGPATRVFLRAAEGGFRPAPLPMLLWMLREGCPVDAQAAQRVMEQRPPEAHQEADKALRLLLGGHPGGPSRAVGAALAAP</sequence>
<dbReference type="EMBL" id="LSYV01000048">
    <property type="protein sequence ID" value="KXZ46088.1"/>
    <property type="molecule type" value="Genomic_DNA"/>
</dbReference>
<dbReference type="GO" id="GO:0071944">
    <property type="term" value="C:cell periphery"/>
    <property type="evidence" value="ECO:0007669"/>
    <property type="project" value="TreeGrafter"/>
</dbReference>
<dbReference type="PANTHER" id="PTHR12393:SF6">
    <property type="entry name" value="SPHINGOMYELIN PHOSPHODIESTERASE 2"/>
    <property type="match status" value="1"/>
</dbReference>
<reference evidence="2" key="1">
    <citation type="journal article" date="2016" name="Nat. Commun.">
        <title>The Gonium pectorale genome demonstrates co-option of cell cycle regulation during the evolution of multicellularity.</title>
        <authorList>
            <person name="Hanschen E.R."/>
            <person name="Marriage T.N."/>
            <person name="Ferris P.J."/>
            <person name="Hamaji T."/>
            <person name="Toyoda A."/>
            <person name="Fujiyama A."/>
            <person name="Neme R."/>
            <person name="Noguchi H."/>
            <person name="Minakuchi Y."/>
            <person name="Suzuki M."/>
            <person name="Kawai-Toyooka H."/>
            <person name="Smith D.R."/>
            <person name="Sparks H."/>
            <person name="Anderson J."/>
            <person name="Bakaric R."/>
            <person name="Luria V."/>
            <person name="Karger A."/>
            <person name="Kirschner M.W."/>
            <person name="Durand P.M."/>
            <person name="Michod R.E."/>
            <person name="Nozaki H."/>
            <person name="Olson B.J."/>
        </authorList>
    </citation>
    <scope>NUCLEOTIDE SEQUENCE [LARGE SCALE GENOMIC DNA]</scope>
    <source>
        <strain evidence="2">NIES-2863</strain>
    </source>
</reference>
<gene>
    <name evidence="1" type="ORF">GPECTOR_47g364</name>
</gene>
<dbReference type="GO" id="GO:0030149">
    <property type="term" value="P:sphingolipid catabolic process"/>
    <property type="evidence" value="ECO:0007669"/>
    <property type="project" value="TreeGrafter"/>
</dbReference>
<dbReference type="Gene3D" id="1.25.40.20">
    <property type="entry name" value="Ankyrin repeat-containing domain"/>
    <property type="match status" value="2"/>
</dbReference>
<proteinExistence type="predicted"/>
<dbReference type="OrthoDB" id="548461at2759"/>
<name>A0A150G8E1_GONPE</name>
<keyword evidence="2" id="KW-1185">Reference proteome</keyword>
<organism evidence="1 2">
    <name type="scientific">Gonium pectorale</name>
    <name type="common">Green alga</name>
    <dbReference type="NCBI Taxonomy" id="33097"/>
    <lineage>
        <taxon>Eukaryota</taxon>
        <taxon>Viridiplantae</taxon>
        <taxon>Chlorophyta</taxon>
        <taxon>core chlorophytes</taxon>
        <taxon>Chlorophyceae</taxon>
        <taxon>CS clade</taxon>
        <taxon>Chlamydomonadales</taxon>
        <taxon>Volvocaceae</taxon>
        <taxon>Gonium</taxon>
    </lineage>
</organism>
<dbReference type="GO" id="GO:0005783">
    <property type="term" value="C:endoplasmic reticulum"/>
    <property type="evidence" value="ECO:0007669"/>
    <property type="project" value="TreeGrafter"/>
</dbReference>
<dbReference type="Proteomes" id="UP000075714">
    <property type="component" value="Unassembled WGS sequence"/>
</dbReference>
<dbReference type="GO" id="GO:0004620">
    <property type="term" value="F:phospholipase activity"/>
    <property type="evidence" value="ECO:0007669"/>
    <property type="project" value="TreeGrafter"/>
</dbReference>
<dbReference type="InterPro" id="IPR036770">
    <property type="entry name" value="Ankyrin_rpt-contain_sf"/>
</dbReference>
<comment type="caution">
    <text evidence="1">The sequence shown here is derived from an EMBL/GenBank/DDBJ whole genome shotgun (WGS) entry which is preliminary data.</text>
</comment>
<evidence type="ECO:0000313" key="1">
    <source>
        <dbReference type="EMBL" id="KXZ46088.1"/>
    </source>
</evidence>
<dbReference type="PANTHER" id="PTHR12393">
    <property type="entry name" value="SPHINGOMYELIN PHOSPHODIESTERASE RELATED"/>
    <property type="match status" value="1"/>
</dbReference>
<protein>
    <submittedName>
        <fullName evidence="1">Uncharacterized protein</fullName>
    </submittedName>
</protein>
<evidence type="ECO:0000313" key="2">
    <source>
        <dbReference type="Proteomes" id="UP000075714"/>
    </source>
</evidence>
<dbReference type="SUPFAM" id="SSF48403">
    <property type="entry name" value="Ankyrin repeat"/>
    <property type="match status" value="1"/>
</dbReference>
<dbReference type="AlphaFoldDB" id="A0A150G8E1"/>
<accession>A0A150G8E1</accession>
<dbReference type="GO" id="GO:0046513">
    <property type="term" value="P:ceramide biosynthetic process"/>
    <property type="evidence" value="ECO:0007669"/>
    <property type="project" value="TreeGrafter"/>
</dbReference>
<dbReference type="GO" id="GO:0016020">
    <property type="term" value="C:membrane"/>
    <property type="evidence" value="ECO:0007669"/>
    <property type="project" value="TreeGrafter"/>
</dbReference>